<dbReference type="Proteomes" id="UP000185639">
    <property type="component" value="Unassembled WGS sequence"/>
</dbReference>
<dbReference type="EMBL" id="FTOH01000007">
    <property type="protein sequence ID" value="SIS97473.1"/>
    <property type="molecule type" value="Genomic_DNA"/>
</dbReference>
<protein>
    <submittedName>
        <fullName evidence="2">Uncharacterized protein</fullName>
    </submittedName>
</protein>
<evidence type="ECO:0000313" key="2">
    <source>
        <dbReference type="EMBL" id="SIS97473.1"/>
    </source>
</evidence>
<dbReference type="STRING" id="484498.SAMN05421686_1074"/>
<dbReference type="OrthoDB" id="7007897at2"/>
<dbReference type="AlphaFoldDB" id="A0A1N7NGE7"/>
<evidence type="ECO:0000256" key="1">
    <source>
        <dbReference type="SAM" id="SignalP"/>
    </source>
</evidence>
<gene>
    <name evidence="2" type="ORF">SAMN05421686_1074</name>
</gene>
<accession>A0A1N7NGE7</accession>
<keyword evidence="3" id="KW-1185">Reference proteome</keyword>
<reference evidence="3" key="1">
    <citation type="submission" date="2017-01" db="EMBL/GenBank/DDBJ databases">
        <authorList>
            <person name="Varghese N."/>
            <person name="Submissions S."/>
        </authorList>
    </citation>
    <scope>NUCLEOTIDE SEQUENCE [LARGE SCALE GENOMIC DNA]</scope>
    <source>
        <strain evidence="3">DSM 24913</strain>
    </source>
</reference>
<organism evidence="2 3">
    <name type="scientific">Thalassolituus maritimus</name>
    <dbReference type="NCBI Taxonomy" id="484498"/>
    <lineage>
        <taxon>Bacteria</taxon>
        <taxon>Pseudomonadati</taxon>
        <taxon>Pseudomonadota</taxon>
        <taxon>Gammaproteobacteria</taxon>
        <taxon>Oceanospirillales</taxon>
        <taxon>Oceanospirillaceae</taxon>
        <taxon>Thalassolituus</taxon>
    </lineage>
</organism>
<proteinExistence type="predicted"/>
<sequence>MKILRSMLITSMVVSAAAFADLQALDDSQMSAATGEGLGFALEDFVLDTEGAELSVTGIQSSAGEEIDIKWTSLYVMGEGSEEGSIRTPGQIGSYLHPYVIRSLRGSGGLDPNDPLYNEKYGQINNELALLELAADEYQSDVQNSATFATFSYYQGCVWGQPGCDDLATVGSNGVAVQAITNEIDALNSSRAQIVDTYSLALSALENQMNSYYLSEIVPKEATVAQEQTEYDAEVVELGQRLTTAFDAYEAFMAIRPQADCEFGDNCTGLNGSACPAIGGGACRNARTAYNDSYDSYEEQQSVRQDAYNDLIEARKDLAAANNDSESFGPAGSYIEAVNNVEEFKVLCGLDSSDFGSCDGGLITRKGETKDGIESVSIALASGVERRDGLDVGASFEFAVNSVNPDGSTSPRTDYIDINMKGLFIDGTAFRLWSAPDEQGDDELNAEIRLNLFIKELDISVCDPSVCDNDPVAKEASTLNLDNMFVSLNLGYGEIQPMRLSATSDGNFEFELTKLRPGDDVDTTSQEDMQAFYDDYYENSPKSFISISDVRMGSSPDASLGRITVDGLRAQYLKVTSRDL</sequence>
<evidence type="ECO:0000313" key="3">
    <source>
        <dbReference type="Proteomes" id="UP000185639"/>
    </source>
</evidence>
<feature type="signal peptide" evidence="1">
    <location>
        <begin position="1"/>
        <end position="20"/>
    </location>
</feature>
<feature type="chain" id="PRO_5013088683" evidence="1">
    <location>
        <begin position="21"/>
        <end position="580"/>
    </location>
</feature>
<keyword evidence="1" id="KW-0732">Signal</keyword>
<dbReference type="RefSeq" id="WP_076516259.1">
    <property type="nucleotide sequence ID" value="NZ_FTOH01000007.1"/>
</dbReference>
<name>A0A1N7NGE7_9GAMM</name>